<keyword evidence="1" id="KW-0812">Transmembrane</keyword>
<evidence type="ECO:0000313" key="3">
    <source>
        <dbReference type="Proteomes" id="UP000018888"/>
    </source>
</evidence>
<dbReference type="Proteomes" id="UP000018888">
    <property type="component" value="Unassembled WGS sequence"/>
</dbReference>
<feature type="transmembrane region" description="Helical" evidence="1">
    <location>
        <begin position="7"/>
        <end position="28"/>
    </location>
</feature>
<comment type="caution">
    <text evidence="2">The sequence shown here is derived from an EMBL/GenBank/DDBJ whole genome shotgun (WGS) entry which is preliminary data.</text>
</comment>
<protein>
    <recommendedName>
        <fullName evidence="4">Transmembrane protein</fullName>
    </recommendedName>
</protein>
<evidence type="ECO:0008006" key="4">
    <source>
        <dbReference type="Google" id="ProtNLM"/>
    </source>
</evidence>
<dbReference type="EMBL" id="AUPC02000059">
    <property type="protein sequence ID" value="POG75546.1"/>
    <property type="molecule type" value="Genomic_DNA"/>
</dbReference>
<evidence type="ECO:0000256" key="1">
    <source>
        <dbReference type="SAM" id="Phobius"/>
    </source>
</evidence>
<reference evidence="2 3" key="1">
    <citation type="journal article" date="2013" name="Proc. Natl. Acad. Sci. U.S.A.">
        <title>Genome of an arbuscular mycorrhizal fungus provides insight into the oldest plant symbiosis.</title>
        <authorList>
            <person name="Tisserant E."/>
            <person name="Malbreil M."/>
            <person name="Kuo A."/>
            <person name="Kohler A."/>
            <person name="Symeonidi A."/>
            <person name="Balestrini R."/>
            <person name="Charron P."/>
            <person name="Duensing N."/>
            <person name="Frei Dit Frey N."/>
            <person name="Gianinazzi-Pearson V."/>
            <person name="Gilbert L.B."/>
            <person name="Handa Y."/>
            <person name="Herr J.R."/>
            <person name="Hijri M."/>
            <person name="Koul R."/>
            <person name="Kawaguchi M."/>
            <person name="Krajinski F."/>
            <person name="Lammers P.J."/>
            <person name="Masclaux F.G."/>
            <person name="Murat C."/>
            <person name="Morin E."/>
            <person name="Ndikumana S."/>
            <person name="Pagni M."/>
            <person name="Petitpierre D."/>
            <person name="Requena N."/>
            <person name="Rosikiewicz P."/>
            <person name="Riley R."/>
            <person name="Saito K."/>
            <person name="San Clemente H."/>
            <person name="Shapiro H."/>
            <person name="van Tuinen D."/>
            <person name="Becard G."/>
            <person name="Bonfante P."/>
            <person name="Paszkowski U."/>
            <person name="Shachar-Hill Y.Y."/>
            <person name="Tuskan G.A."/>
            <person name="Young P.W."/>
            <person name="Sanders I.R."/>
            <person name="Henrissat B."/>
            <person name="Rensing S.A."/>
            <person name="Grigoriev I.V."/>
            <person name="Corradi N."/>
            <person name="Roux C."/>
            <person name="Martin F."/>
        </authorList>
    </citation>
    <scope>NUCLEOTIDE SEQUENCE [LARGE SCALE GENOMIC DNA]</scope>
    <source>
        <strain evidence="2 3">DAOM 197198</strain>
    </source>
</reference>
<sequence>MLIYMILIIQLGVNMLCFALLVVVVVMFDGWMNVVLEVLLTNIQLGEMDSHGPISVRTPTNLV</sequence>
<proteinExistence type="predicted"/>
<keyword evidence="3" id="KW-1185">Reference proteome</keyword>
<keyword evidence="1" id="KW-0472">Membrane</keyword>
<keyword evidence="1" id="KW-1133">Transmembrane helix</keyword>
<dbReference type="AlphaFoldDB" id="A0A2P4QD31"/>
<reference evidence="2 3" key="2">
    <citation type="journal article" date="2018" name="New Phytol.">
        <title>High intraspecific genome diversity in the model arbuscular mycorrhizal symbiont Rhizophagus irregularis.</title>
        <authorList>
            <person name="Chen E.C.H."/>
            <person name="Morin E."/>
            <person name="Beaudet D."/>
            <person name="Noel J."/>
            <person name="Yildirir G."/>
            <person name="Ndikumana S."/>
            <person name="Charron P."/>
            <person name="St-Onge C."/>
            <person name="Giorgi J."/>
            <person name="Kruger M."/>
            <person name="Marton T."/>
            <person name="Ropars J."/>
            <person name="Grigoriev I.V."/>
            <person name="Hainaut M."/>
            <person name="Henrissat B."/>
            <person name="Roux C."/>
            <person name="Martin F."/>
            <person name="Corradi N."/>
        </authorList>
    </citation>
    <scope>NUCLEOTIDE SEQUENCE [LARGE SCALE GENOMIC DNA]</scope>
    <source>
        <strain evidence="2 3">DAOM 197198</strain>
    </source>
</reference>
<organism evidence="2 3">
    <name type="scientific">Rhizophagus irregularis (strain DAOM 181602 / DAOM 197198 / MUCL 43194)</name>
    <name type="common">Arbuscular mycorrhizal fungus</name>
    <name type="synonym">Glomus intraradices</name>
    <dbReference type="NCBI Taxonomy" id="747089"/>
    <lineage>
        <taxon>Eukaryota</taxon>
        <taxon>Fungi</taxon>
        <taxon>Fungi incertae sedis</taxon>
        <taxon>Mucoromycota</taxon>
        <taxon>Glomeromycotina</taxon>
        <taxon>Glomeromycetes</taxon>
        <taxon>Glomerales</taxon>
        <taxon>Glomeraceae</taxon>
        <taxon>Rhizophagus</taxon>
    </lineage>
</organism>
<dbReference type="VEuPathDB" id="FungiDB:RhiirFUN_020429"/>
<name>A0A2P4QD31_RHIID</name>
<accession>A0A2P4QD31</accession>
<evidence type="ECO:0000313" key="2">
    <source>
        <dbReference type="EMBL" id="POG75546.1"/>
    </source>
</evidence>
<gene>
    <name evidence="2" type="ORF">GLOIN_2v1872704</name>
</gene>